<dbReference type="InterPro" id="IPR032710">
    <property type="entry name" value="NTF2-like_dom_sf"/>
</dbReference>
<gene>
    <name evidence="2" type="ORF">KHQ06_35085</name>
</gene>
<protein>
    <submittedName>
        <fullName evidence="2">Nuclear transport factor 2 family protein</fullName>
    </submittedName>
</protein>
<keyword evidence="3" id="KW-1185">Reference proteome</keyword>
<dbReference type="InterPro" id="IPR037401">
    <property type="entry name" value="SnoaL-like"/>
</dbReference>
<reference evidence="2 3" key="1">
    <citation type="submission" date="2021-04" db="EMBL/GenBank/DDBJ databases">
        <title>Nocardia tengchongensis.</title>
        <authorList>
            <person name="Zhuang k."/>
            <person name="Ran Y."/>
            <person name="Li W."/>
        </authorList>
    </citation>
    <scope>NUCLEOTIDE SEQUENCE [LARGE SCALE GENOMIC DNA]</scope>
    <source>
        <strain evidence="2 3">CFH S0057</strain>
    </source>
</reference>
<evidence type="ECO:0000313" key="2">
    <source>
        <dbReference type="EMBL" id="QVI25348.1"/>
    </source>
</evidence>
<name>A0ABX8CZT2_9NOCA</name>
<dbReference type="Pfam" id="PF12680">
    <property type="entry name" value="SnoaL_2"/>
    <property type="match status" value="1"/>
</dbReference>
<evidence type="ECO:0000259" key="1">
    <source>
        <dbReference type="Pfam" id="PF12680"/>
    </source>
</evidence>
<accession>A0ABX8CZT2</accession>
<dbReference type="EMBL" id="CP074371">
    <property type="protein sequence ID" value="QVI25348.1"/>
    <property type="molecule type" value="Genomic_DNA"/>
</dbReference>
<dbReference type="Gene3D" id="3.10.450.50">
    <property type="match status" value="1"/>
</dbReference>
<proteinExistence type="predicted"/>
<dbReference type="Proteomes" id="UP000683310">
    <property type="component" value="Chromosome"/>
</dbReference>
<evidence type="ECO:0000313" key="3">
    <source>
        <dbReference type="Proteomes" id="UP000683310"/>
    </source>
</evidence>
<sequence length="108" mass="12339">MRRGIEERDAARLVELYAEDAELRLVDLLHPPSNPKILRGREQIGEYLDDVCARDMTHRVERLTTEGDRIAFTENCEYPGGSRVLCLATLHVDGGYIVREVGVQVWDE</sequence>
<dbReference type="SUPFAM" id="SSF54427">
    <property type="entry name" value="NTF2-like"/>
    <property type="match status" value="1"/>
</dbReference>
<organism evidence="2 3">
    <name type="scientific">Nocardia tengchongensis</name>
    <dbReference type="NCBI Taxonomy" id="2055889"/>
    <lineage>
        <taxon>Bacteria</taxon>
        <taxon>Bacillati</taxon>
        <taxon>Actinomycetota</taxon>
        <taxon>Actinomycetes</taxon>
        <taxon>Mycobacteriales</taxon>
        <taxon>Nocardiaceae</taxon>
        <taxon>Nocardia</taxon>
    </lineage>
</organism>
<feature type="domain" description="SnoaL-like" evidence="1">
    <location>
        <begin position="4"/>
        <end position="99"/>
    </location>
</feature>